<dbReference type="Proteomes" id="UP001175228">
    <property type="component" value="Unassembled WGS sequence"/>
</dbReference>
<keyword evidence="3 7" id="KW-0378">Hydrolase</keyword>
<keyword evidence="4" id="KW-0342">GTP-binding</keyword>
<name>A0AA39QLU7_9AGAR</name>
<dbReference type="PROSITE" id="PS51716">
    <property type="entry name" value="G_IRG"/>
    <property type="match status" value="2"/>
</dbReference>
<dbReference type="InterPro" id="IPR030385">
    <property type="entry name" value="G_IRG_dom"/>
</dbReference>
<dbReference type="InterPro" id="IPR027417">
    <property type="entry name" value="P-loop_NTPase"/>
</dbReference>
<dbReference type="GO" id="GO:0016787">
    <property type="term" value="F:hydrolase activity"/>
    <property type="evidence" value="ECO:0007669"/>
    <property type="project" value="UniProtKB-KW"/>
</dbReference>
<evidence type="ECO:0000313" key="7">
    <source>
        <dbReference type="EMBL" id="KAK0505338.1"/>
    </source>
</evidence>
<feature type="domain" description="IRG-type G" evidence="6">
    <location>
        <begin position="173"/>
        <end position="383"/>
    </location>
</feature>
<comment type="caution">
    <text evidence="7">The sequence shown here is derived from an EMBL/GenBank/DDBJ whole genome shotgun (WGS) entry which is preliminary data.</text>
</comment>
<dbReference type="PANTHER" id="PTHR32341">
    <property type="entry name" value="INTERFERON-INDUCIBLE GTPASE"/>
    <property type="match status" value="1"/>
</dbReference>
<feature type="domain" description="IRG-type G" evidence="6">
    <location>
        <begin position="436"/>
        <end position="636"/>
    </location>
</feature>
<sequence length="666" mass="75567">MGAVVSVIASVAALAIPAIISAIRGSRVQESPTMRAIEEQHRREEEERAEAQRRIEQLRREQEAVQRAAQLAEQFENARRREEAERAAQNAQQLEREKQEQMAIAEREREAAQRAAQAANELQDQARKKEAEMKKVLEEQKAMEAKWKIGIHPVEWPSKEKYEATKRRFYKEGKFHLAIAGISGTGKSSLINAFRGIWDGDEGAAMADIVESTAVVTPYPDPNPANPFIWFDVPGSGTLACSDWTYFNDQGLYIFDAIIVLFNDRFTATDVAILQNCERYNIPTYIVRSKSDIHIENIIKKKRRAVGAKANSAKILDEAREEYLTRTQDSVRENLMKNDPPIRSQKMYAVSRDTLTMVVREEPLEDELVLNEFELLRDVLQDAYSRRSEKSKEVEIKKILDVQKETEAKWKKGIHPVEWPSRAEYEANKRRLYKDGKFHLAIAGSSGSGKSSLVNAFRGVWDDDAGAAPTDIVETTSVVTPYPDPDPANPFIWFDVPGSGTIACPDWTYFNDQGLYIFDAIIILFNDCFTATDMAILRNCARYMIPAYIVRSKSDVHIDNLIAKKRRSAGPKADPAKISAEARKEYLATTQKTVNILLSKNDPPLPMQKVYAVTRDTLTFIVRRDSEGLEGCPVLDEHMLLRDVLQDAYWRRSEKSVPLHPMILKA</sequence>
<reference evidence="7" key="1">
    <citation type="submission" date="2023-06" db="EMBL/GenBank/DDBJ databases">
        <authorList>
            <consortium name="Lawrence Berkeley National Laboratory"/>
            <person name="Ahrendt S."/>
            <person name="Sahu N."/>
            <person name="Indic B."/>
            <person name="Wong-Bajracharya J."/>
            <person name="Merenyi Z."/>
            <person name="Ke H.-M."/>
            <person name="Monk M."/>
            <person name="Kocsube S."/>
            <person name="Drula E."/>
            <person name="Lipzen A."/>
            <person name="Balint B."/>
            <person name="Henrissat B."/>
            <person name="Andreopoulos B."/>
            <person name="Martin F.M."/>
            <person name="Harder C.B."/>
            <person name="Rigling D."/>
            <person name="Ford K.L."/>
            <person name="Foster G.D."/>
            <person name="Pangilinan J."/>
            <person name="Papanicolaou A."/>
            <person name="Barry K."/>
            <person name="LaButti K."/>
            <person name="Viragh M."/>
            <person name="Koriabine M."/>
            <person name="Yan M."/>
            <person name="Riley R."/>
            <person name="Champramary S."/>
            <person name="Plett K.L."/>
            <person name="Tsai I.J."/>
            <person name="Slot J."/>
            <person name="Sipos G."/>
            <person name="Plett J."/>
            <person name="Nagy L.G."/>
            <person name="Grigoriev I.V."/>
        </authorList>
    </citation>
    <scope>NUCLEOTIDE SEQUENCE</scope>
    <source>
        <strain evidence="7">HWK02</strain>
    </source>
</reference>
<dbReference type="AlphaFoldDB" id="A0AA39QLU7"/>
<evidence type="ECO:0000256" key="5">
    <source>
        <dbReference type="SAM" id="MobiDB-lite"/>
    </source>
</evidence>
<dbReference type="Pfam" id="PF05049">
    <property type="entry name" value="IIGP"/>
    <property type="match status" value="2"/>
</dbReference>
<evidence type="ECO:0000256" key="1">
    <source>
        <dbReference type="ARBA" id="ARBA00005429"/>
    </source>
</evidence>
<evidence type="ECO:0000259" key="6">
    <source>
        <dbReference type="PROSITE" id="PS51716"/>
    </source>
</evidence>
<dbReference type="InterPro" id="IPR051515">
    <property type="entry name" value="IRG"/>
</dbReference>
<proteinExistence type="inferred from homology"/>
<comment type="similarity">
    <text evidence="1">Belongs to the TRAFAC class dynamin-like GTPase superfamily. IRG family.</text>
</comment>
<evidence type="ECO:0000313" key="8">
    <source>
        <dbReference type="Proteomes" id="UP001175228"/>
    </source>
</evidence>
<dbReference type="PANTHER" id="PTHR32341:SF10">
    <property type="entry name" value="INTERFERON-INDUCIBLE GTPASE 5"/>
    <property type="match status" value="1"/>
</dbReference>
<keyword evidence="2" id="KW-0547">Nucleotide-binding</keyword>
<organism evidence="7 8">
    <name type="scientific">Armillaria luteobubalina</name>
    <dbReference type="NCBI Taxonomy" id="153913"/>
    <lineage>
        <taxon>Eukaryota</taxon>
        <taxon>Fungi</taxon>
        <taxon>Dikarya</taxon>
        <taxon>Basidiomycota</taxon>
        <taxon>Agaricomycotina</taxon>
        <taxon>Agaricomycetes</taxon>
        <taxon>Agaricomycetidae</taxon>
        <taxon>Agaricales</taxon>
        <taxon>Marasmiineae</taxon>
        <taxon>Physalacriaceae</taxon>
        <taxon>Armillaria</taxon>
    </lineage>
</organism>
<gene>
    <name evidence="7" type="ORF">EDD18DRAFT_1060862</name>
</gene>
<protein>
    <submittedName>
        <fullName evidence="7">P-loop containing nucleoside triphosphate hydrolase protein</fullName>
    </submittedName>
</protein>
<evidence type="ECO:0000256" key="2">
    <source>
        <dbReference type="ARBA" id="ARBA00022741"/>
    </source>
</evidence>
<dbReference type="GO" id="GO:0005525">
    <property type="term" value="F:GTP binding"/>
    <property type="evidence" value="ECO:0007669"/>
    <property type="project" value="UniProtKB-KW"/>
</dbReference>
<dbReference type="EMBL" id="JAUEPU010000002">
    <property type="protein sequence ID" value="KAK0505338.1"/>
    <property type="molecule type" value="Genomic_DNA"/>
</dbReference>
<feature type="region of interest" description="Disordered" evidence="5">
    <location>
        <begin position="84"/>
        <end position="127"/>
    </location>
</feature>
<dbReference type="GO" id="GO:0016020">
    <property type="term" value="C:membrane"/>
    <property type="evidence" value="ECO:0007669"/>
    <property type="project" value="InterPro"/>
</dbReference>
<dbReference type="Gene3D" id="3.40.50.300">
    <property type="entry name" value="P-loop containing nucleotide triphosphate hydrolases"/>
    <property type="match status" value="2"/>
</dbReference>
<keyword evidence="8" id="KW-1185">Reference proteome</keyword>
<evidence type="ECO:0000256" key="3">
    <source>
        <dbReference type="ARBA" id="ARBA00022801"/>
    </source>
</evidence>
<evidence type="ECO:0000256" key="4">
    <source>
        <dbReference type="ARBA" id="ARBA00023134"/>
    </source>
</evidence>
<accession>A0AA39QLU7</accession>
<dbReference type="SUPFAM" id="SSF52540">
    <property type="entry name" value="P-loop containing nucleoside triphosphate hydrolases"/>
    <property type="match status" value="2"/>
</dbReference>
<feature type="compositionally biased region" description="Basic and acidic residues" evidence="5">
    <location>
        <begin position="94"/>
        <end position="112"/>
    </location>
</feature>
<dbReference type="InterPro" id="IPR007743">
    <property type="entry name" value="Immunity-related_GTPase-like"/>
</dbReference>